<evidence type="ECO:0008006" key="13">
    <source>
        <dbReference type="Google" id="ProtNLM"/>
    </source>
</evidence>
<evidence type="ECO:0000256" key="6">
    <source>
        <dbReference type="ARBA" id="ARBA00023163"/>
    </source>
</evidence>
<sequence>GTPGEGFGYWGLNIYALKVFGFLPSLNHYQVPTFIFPMMFPSKRPAPDEADERCESMVPEPKRRATLENAVRCIMGFGGLSPNRIVLNLEPMLRSWVREEVEKAILSSFHPSSRSSLNQIEASRGRSLQLRFVNKLPSTIFTGSKVEAEDGNTIKIILVDAMTETMVSSGSLSSIKIEIVVLNSEFGADERQDWTENEFNASVLRERQGKRPLVTGDVSITMVDGVGNVDNVIFTDNSSWIRSRKFRLGARIVQRISGESTIREATSEAFIVKDHRGELYKKHYPPFLHDEVWRLERIAKDGTFNKRLTSNNIFTVKDFLRLHVIDSSALRHILGCGISNRVWDTIIEHALSCVLDDDEWYSYYGTAQSVGLLLNSIYRVEAATFDGQNYQPVENMTFSQKLLVEDAKRQAYKNVGDLVSVDQRATIRPLMPLTNFLPEPLGIPNLLLQQPELSVENEADKPDTSHGNLNQSSTSYVYEMEDTNQLQDCLPQDELAIQAFNPTLRNSFRMGGTFHSNGENSLSFLSDDHFATEDNSEAEMPIWISTTPAWGYASGSVSTPAASESSSTNFDVNYQRSMGESRDVWPKARWLKLRAVIHWRSFTRRAARRRLCLPLGT</sequence>
<dbReference type="PANTHER" id="PTHR31713:SF43">
    <property type="entry name" value="CALMODULIN-BINDING PROTEIN 60 G"/>
    <property type="match status" value="1"/>
</dbReference>
<proteinExistence type="inferred from homology"/>
<feature type="domain" description="Calmodulin binding protein-like N-terminal" evidence="8">
    <location>
        <begin position="128"/>
        <end position="275"/>
    </location>
</feature>
<organism evidence="11 12">
    <name type="scientific">Gossypium laxum</name>
    <dbReference type="NCBI Taxonomy" id="34288"/>
    <lineage>
        <taxon>Eukaryota</taxon>
        <taxon>Viridiplantae</taxon>
        <taxon>Streptophyta</taxon>
        <taxon>Embryophyta</taxon>
        <taxon>Tracheophyta</taxon>
        <taxon>Spermatophyta</taxon>
        <taxon>Magnoliopsida</taxon>
        <taxon>eudicotyledons</taxon>
        <taxon>Gunneridae</taxon>
        <taxon>Pentapetalae</taxon>
        <taxon>rosids</taxon>
        <taxon>malvids</taxon>
        <taxon>Malvales</taxon>
        <taxon>Malvaceae</taxon>
        <taxon>Malvoideae</taxon>
        <taxon>Gossypium</taxon>
    </lineage>
</organism>
<keyword evidence="6" id="KW-0804">Transcription</keyword>
<dbReference type="Pfam" id="PF07887">
    <property type="entry name" value="Calmodulin_bind"/>
    <property type="match status" value="1"/>
</dbReference>
<keyword evidence="5" id="KW-0010">Activator</keyword>
<dbReference type="InterPro" id="IPR046830">
    <property type="entry name" value="Calmod_bind_M"/>
</dbReference>
<dbReference type="GO" id="GO:0005634">
    <property type="term" value="C:nucleus"/>
    <property type="evidence" value="ECO:0007669"/>
    <property type="project" value="UniProtKB-SubCell"/>
</dbReference>
<accession>A0A7J9AX19</accession>
<name>A0A7J9AX19_9ROSI</name>
<dbReference type="InterPro" id="IPR046829">
    <property type="entry name" value="Calmod_bind_C"/>
</dbReference>
<dbReference type="GO" id="GO:0005516">
    <property type="term" value="F:calmodulin binding"/>
    <property type="evidence" value="ECO:0007669"/>
    <property type="project" value="InterPro"/>
</dbReference>
<feature type="domain" description="Calmodulin binding protein C-terminal" evidence="10">
    <location>
        <begin position="359"/>
        <end position="420"/>
    </location>
</feature>
<protein>
    <recommendedName>
        <fullName evidence="13">Calmodulin-binding protein</fullName>
    </recommendedName>
</protein>
<gene>
    <name evidence="11" type="ORF">Golax_000881</name>
</gene>
<keyword evidence="7" id="KW-0539">Nucleus</keyword>
<evidence type="ECO:0000313" key="12">
    <source>
        <dbReference type="Proteomes" id="UP000593574"/>
    </source>
</evidence>
<dbReference type="AlphaFoldDB" id="A0A7J9AX19"/>
<evidence type="ECO:0000259" key="10">
    <source>
        <dbReference type="Pfam" id="PF20452"/>
    </source>
</evidence>
<dbReference type="Pfam" id="PF20451">
    <property type="entry name" value="Calmod_bind_M"/>
    <property type="match status" value="1"/>
</dbReference>
<comment type="similarity">
    <text evidence="2">Belongs to the plant ACBP60 protein family.</text>
</comment>
<dbReference type="GO" id="GO:0003700">
    <property type="term" value="F:DNA-binding transcription factor activity"/>
    <property type="evidence" value="ECO:0007669"/>
    <property type="project" value="TreeGrafter"/>
</dbReference>
<dbReference type="GO" id="GO:0080142">
    <property type="term" value="P:regulation of salicylic acid biosynthetic process"/>
    <property type="evidence" value="ECO:0007669"/>
    <property type="project" value="TreeGrafter"/>
</dbReference>
<evidence type="ECO:0000256" key="4">
    <source>
        <dbReference type="ARBA" id="ARBA00023125"/>
    </source>
</evidence>
<feature type="domain" description="Calmodulin binding protein central" evidence="9">
    <location>
        <begin position="288"/>
        <end position="353"/>
    </location>
</feature>
<feature type="non-terminal residue" evidence="11">
    <location>
        <position position="617"/>
    </location>
</feature>
<dbReference type="Proteomes" id="UP000593574">
    <property type="component" value="Unassembled WGS sequence"/>
</dbReference>
<dbReference type="InterPro" id="IPR046831">
    <property type="entry name" value="Calmodulin_bind_N"/>
</dbReference>
<evidence type="ECO:0000256" key="5">
    <source>
        <dbReference type="ARBA" id="ARBA00023159"/>
    </source>
</evidence>
<evidence type="ECO:0000259" key="8">
    <source>
        <dbReference type="Pfam" id="PF07887"/>
    </source>
</evidence>
<reference evidence="11 12" key="1">
    <citation type="journal article" date="2019" name="Genome Biol. Evol.">
        <title>Insights into the evolution of the New World diploid cottons (Gossypium, subgenus Houzingenia) based on genome sequencing.</title>
        <authorList>
            <person name="Grover C.E."/>
            <person name="Arick M.A. 2nd"/>
            <person name="Thrash A."/>
            <person name="Conover J.L."/>
            <person name="Sanders W.S."/>
            <person name="Peterson D.G."/>
            <person name="Frelichowski J.E."/>
            <person name="Scheffler J.A."/>
            <person name="Scheffler B.E."/>
            <person name="Wendel J.F."/>
        </authorList>
    </citation>
    <scope>NUCLEOTIDE SEQUENCE [LARGE SCALE GENOMIC DNA]</scope>
    <source>
        <strain evidence="11">4</strain>
        <tissue evidence="11">Leaf</tissue>
    </source>
</reference>
<keyword evidence="4" id="KW-0238">DNA-binding</keyword>
<evidence type="ECO:0000256" key="3">
    <source>
        <dbReference type="ARBA" id="ARBA00023015"/>
    </source>
</evidence>
<dbReference type="InterPro" id="IPR012416">
    <property type="entry name" value="CBP60"/>
</dbReference>
<evidence type="ECO:0000259" key="9">
    <source>
        <dbReference type="Pfam" id="PF20451"/>
    </source>
</evidence>
<keyword evidence="12" id="KW-1185">Reference proteome</keyword>
<comment type="subcellular location">
    <subcellularLocation>
        <location evidence="1">Nucleus</location>
    </subcellularLocation>
</comment>
<evidence type="ECO:0000256" key="2">
    <source>
        <dbReference type="ARBA" id="ARBA00007214"/>
    </source>
</evidence>
<dbReference type="GO" id="GO:0043565">
    <property type="term" value="F:sequence-specific DNA binding"/>
    <property type="evidence" value="ECO:0007669"/>
    <property type="project" value="TreeGrafter"/>
</dbReference>
<evidence type="ECO:0000256" key="1">
    <source>
        <dbReference type="ARBA" id="ARBA00004123"/>
    </source>
</evidence>
<dbReference type="EMBL" id="JABEZV010000013">
    <property type="protein sequence ID" value="MBA0727934.1"/>
    <property type="molecule type" value="Genomic_DNA"/>
</dbReference>
<keyword evidence="3" id="KW-0805">Transcription regulation</keyword>
<evidence type="ECO:0000313" key="11">
    <source>
        <dbReference type="EMBL" id="MBA0727934.1"/>
    </source>
</evidence>
<evidence type="ECO:0000256" key="7">
    <source>
        <dbReference type="ARBA" id="ARBA00023242"/>
    </source>
</evidence>
<dbReference type="Pfam" id="PF20452">
    <property type="entry name" value="Calmod_bind_C"/>
    <property type="match status" value="1"/>
</dbReference>
<comment type="caution">
    <text evidence="11">The sequence shown here is derived from an EMBL/GenBank/DDBJ whole genome shotgun (WGS) entry which is preliminary data.</text>
</comment>
<feature type="non-terminal residue" evidence="11">
    <location>
        <position position="1"/>
    </location>
</feature>
<dbReference type="PANTHER" id="PTHR31713">
    <property type="entry name" value="OS02G0177800 PROTEIN"/>
    <property type="match status" value="1"/>
</dbReference>